<protein>
    <recommendedName>
        <fullName evidence="4">SWIM-type domain-containing protein</fullName>
    </recommendedName>
</protein>
<organism evidence="2 3">
    <name type="scientific">Lactuca sativa</name>
    <name type="common">Garden lettuce</name>
    <dbReference type="NCBI Taxonomy" id="4236"/>
    <lineage>
        <taxon>Eukaryota</taxon>
        <taxon>Viridiplantae</taxon>
        <taxon>Streptophyta</taxon>
        <taxon>Embryophyta</taxon>
        <taxon>Tracheophyta</taxon>
        <taxon>Spermatophyta</taxon>
        <taxon>Magnoliopsida</taxon>
        <taxon>eudicotyledons</taxon>
        <taxon>Gunneridae</taxon>
        <taxon>Pentapetalae</taxon>
        <taxon>asterids</taxon>
        <taxon>campanulids</taxon>
        <taxon>Asterales</taxon>
        <taxon>Asteraceae</taxon>
        <taxon>Cichorioideae</taxon>
        <taxon>Cichorieae</taxon>
        <taxon>Lactucinae</taxon>
        <taxon>Lactuca</taxon>
    </lineage>
</organism>
<evidence type="ECO:0000313" key="2">
    <source>
        <dbReference type="EMBL" id="KAJ0221647.1"/>
    </source>
</evidence>
<evidence type="ECO:0000256" key="1">
    <source>
        <dbReference type="SAM" id="MobiDB-lite"/>
    </source>
</evidence>
<dbReference type="PANTHER" id="PTHR31973">
    <property type="entry name" value="POLYPROTEIN, PUTATIVE-RELATED"/>
    <property type="match status" value="1"/>
</dbReference>
<proteinExistence type="predicted"/>
<feature type="region of interest" description="Disordered" evidence="1">
    <location>
        <begin position="520"/>
        <end position="539"/>
    </location>
</feature>
<feature type="compositionally biased region" description="Basic and acidic residues" evidence="1">
    <location>
        <begin position="528"/>
        <end position="539"/>
    </location>
</feature>
<comment type="caution">
    <text evidence="2">The sequence shown here is derived from an EMBL/GenBank/DDBJ whole genome shotgun (WGS) entry which is preliminary data.</text>
</comment>
<dbReference type="Proteomes" id="UP000235145">
    <property type="component" value="Unassembled WGS sequence"/>
</dbReference>
<dbReference type="PANTHER" id="PTHR31973:SF189">
    <property type="entry name" value="TRANSPOSASE, MUDR, PLANT, MULE TRANSPOSASE DOMAIN PROTEIN-RELATED"/>
    <property type="match status" value="1"/>
</dbReference>
<evidence type="ECO:0008006" key="4">
    <source>
        <dbReference type="Google" id="ProtNLM"/>
    </source>
</evidence>
<gene>
    <name evidence="2" type="ORF">LSAT_V11C200068950</name>
</gene>
<dbReference type="AlphaFoldDB" id="A0A9R1W7X5"/>
<sequence length="539" mass="62497">MFFSPQTDCVFQSNKSGFSNVDFRSMSFMEFISYVKKLVKDGRIRVHYCLPQCSLRDGLRALEDENDYVCFLDDGYEKGGMINLYIDHSHEIVTEWIEEEIVEDGSIDVNTDDVDDIDSKLSDNELWSMKLMMKPPRVVDDKKNDNKDVKKDLHKYPHLLSNYVVANGHKLLYEKSDSTRLLVRCCKCEEKSKCPFRLWETWMSKEISFLIKSLIFEHNCCRAFNLGAMVTYSLIGKQLMETIIDNPRISYRNLAVAILRDFYLKVSFGQCRNAKKFPMDEIEGSLVAHNEKLRTYGLELLRTNPGSIVKFDVDIMPDSTVYFSMMYICLKDVKDGWMEDCKRVIGVDGLCRGEILSVVGRDANNQIMEMMFTQKRKGLKWNLEIFPSIRRKIKDMKKIQRFWGVTPSGFHQYESRWLNEVYAIDLHKRTHGCRSRQLTGIPCVHAISTILCLNGNIEEYPENDLNTILPPKRRRMPDIPKMKERNAFQKEVTNTLLAKLGPLLNGQRQGHGATEFVGGDLEEEVGDDEHRVDLEVDDK</sequence>
<dbReference type="EMBL" id="NBSK02000002">
    <property type="protein sequence ID" value="KAJ0221647.1"/>
    <property type="molecule type" value="Genomic_DNA"/>
</dbReference>
<name>A0A9R1W7X5_LACSA</name>
<evidence type="ECO:0000313" key="3">
    <source>
        <dbReference type="Proteomes" id="UP000235145"/>
    </source>
</evidence>
<reference evidence="2 3" key="1">
    <citation type="journal article" date="2017" name="Nat. Commun.">
        <title>Genome assembly with in vitro proximity ligation data and whole-genome triplication in lettuce.</title>
        <authorList>
            <person name="Reyes-Chin-Wo S."/>
            <person name="Wang Z."/>
            <person name="Yang X."/>
            <person name="Kozik A."/>
            <person name="Arikit S."/>
            <person name="Song C."/>
            <person name="Xia L."/>
            <person name="Froenicke L."/>
            <person name="Lavelle D.O."/>
            <person name="Truco M.J."/>
            <person name="Xia R."/>
            <person name="Zhu S."/>
            <person name="Xu C."/>
            <person name="Xu H."/>
            <person name="Xu X."/>
            <person name="Cox K."/>
            <person name="Korf I."/>
            <person name="Meyers B.C."/>
            <person name="Michelmore R.W."/>
        </authorList>
    </citation>
    <scope>NUCLEOTIDE SEQUENCE [LARGE SCALE GENOMIC DNA]</scope>
    <source>
        <strain evidence="3">cv. Salinas</strain>
        <tissue evidence="2">Seedlings</tissue>
    </source>
</reference>
<keyword evidence="3" id="KW-1185">Reference proteome</keyword>
<accession>A0A9R1W7X5</accession>